<protein>
    <recommendedName>
        <fullName evidence="4">Required for respiratory growth protein 8, mitochondrial</fullName>
    </recommendedName>
</protein>
<proteinExistence type="inferred from homology"/>
<dbReference type="Proteomes" id="UP000301737">
    <property type="component" value="Unassembled WGS sequence"/>
</dbReference>
<evidence type="ECO:0000256" key="5">
    <source>
        <dbReference type="ARBA" id="ARBA00023128"/>
    </source>
</evidence>
<comment type="similarity">
    <text evidence="3">Belongs to the RRG8 family.</text>
</comment>
<dbReference type="OrthoDB" id="4035333at2759"/>
<accession>A0A4C2E5X0</accession>
<sequence>MPIIPKDLYKNLLINRVQDSARVSILPRVPHLTSPLVTKFEKWSGKRKKLFFKDESQIHSYGIKDFGLSNNLFAQILSSPMRSERNCKTKMPKDFLMQLKLNLSQTGNSSKLLELAPVIQHSKFNKNSYVVNSRDLLSQQMNSSAKWVPMPVLTSQMRYFQVQDVAIDKANFLRKYEEMLSLSLRDRLIKASSSRLEPQSGDVVVCFDEESNKPIEIRRCESTSDKKINLIVFNLKYVGPTWDQLVNEHKNYKEGIFVKFSDDEKTIKLLYRILAYHYTH</sequence>
<comment type="function">
    <text evidence="1">Required for respiratory activity and maintenance and expression of the mitochondrial genome.</text>
</comment>
<evidence type="ECO:0000256" key="3">
    <source>
        <dbReference type="ARBA" id="ARBA00006716"/>
    </source>
</evidence>
<dbReference type="AlphaFoldDB" id="A0A4C2E5X0"/>
<evidence type="ECO:0000313" key="6">
    <source>
        <dbReference type="EMBL" id="GCE99525.1"/>
    </source>
</evidence>
<gene>
    <name evidence="6" type="primary">RRG8</name>
    <name evidence="6" type="ORF">ZYGM_000688</name>
</gene>
<evidence type="ECO:0000256" key="4">
    <source>
        <dbReference type="ARBA" id="ARBA00013944"/>
    </source>
</evidence>
<keyword evidence="5" id="KW-0496">Mitochondrion</keyword>
<comment type="subcellular location">
    <subcellularLocation>
        <location evidence="2">Mitochondrion</location>
    </subcellularLocation>
</comment>
<name>A0A4C2E5X0_9SACH</name>
<evidence type="ECO:0000313" key="7">
    <source>
        <dbReference type="Proteomes" id="UP000301737"/>
    </source>
</evidence>
<dbReference type="GO" id="GO:0005739">
    <property type="term" value="C:mitochondrion"/>
    <property type="evidence" value="ECO:0007669"/>
    <property type="project" value="UniProtKB-SubCell"/>
</dbReference>
<reference evidence="6 7" key="1">
    <citation type="submission" date="2019-01" db="EMBL/GenBank/DDBJ databases">
        <title>Draft Genome Sequencing of Zygosaccharomyces mellis Ca-7.</title>
        <authorList>
            <person name="Shiwa Y."/>
            <person name="Kanesaki Y."/>
            <person name="Ishige T."/>
            <person name="Mura K."/>
            <person name="Hori T."/>
            <person name="Tamura T."/>
        </authorList>
    </citation>
    <scope>NUCLEOTIDE SEQUENCE [LARGE SCALE GENOMIC DNA]</scope>
    <source>
        <strain evidence="6 7">Ca-7</strain>
    </source>
</reference>
<organism evidence="6 7">
    <name type="scientific">Zygosaccharomyces mellis</name>
    <dbReference type="NCBI Taxonomy" id="42258"/>
    <lineage>
        <taxon>Eukaryota</taxon>
        <taxon>Fungi</taxon>
        <taxon>Dikarya</taxon>
        <taxon>Ascomycota</taxon>
        <taxon>Saccharomycotina</taxon>
        <taxon>Saccharomycetes</taxon>
        <taxon>Saccharomycetales</taxon>
        <taxon>Saccharomycetaceae</taxon>
        <taxon>Zygosaccharomyces</taxon>
    </lineage>
</organism>
<dbReference type="EMBL" id="BIMX01000011">
    <property type="protein sequence ID" value="GCE99525.1"/>
    <property type="molecule type" value="Genomic_DNA"/>
</dbReference>
<dbReference type="InterPro" id="IPR031415">
    <property type="entry name" value="Rrg8"/>
</dbReference>
<comment type="caution">
    <text evidence="6">The sequence shown here is derived from an EMBL/GenBank/DDBJ whole genome shotgun (WGS) entry which is preliminary data.</text>
</comment>
<keyword evidence="7" id="KW-1185">Reference proteome</keyword>
<evidence type="ECO:0000256" key="1">
    <source>
        <dbReference type="ARBA" id="ARBA00003548"/>
    </source>
</evidence>
<evidence type="ECO:0000256" key="2">
    <source>
        <dbReference type="ARBA" id="ARBA00004173"/>
    </source>
</evidence>
<dbReference type="Pfam" id="PF17068">
    <property type="entry name" value="RRG8"/>
    <property type="match status" value="1"/>
</dbReference>